<organism evidence="1 2">
    <name type="scientific">Aphis craccivora</name>
    <name type="common">Cowpea aphid</name>
    <dbReference type="NCBI Taxonomy" id="307492"/>
    <lineage>
        <taxon>Eukaryota</taxon>
        <taxon>Metazoa</taxon>
        <taxon>Ecdysozoa</taxon>
        <taxon>Arthropoda</taxon>
        <taxon>Hexapoda</taxon>
        <taxon>Insecta</taxon>
        <taxon>Pterygota</taxon>
        <taxon>Neoptera</taxon>
        <taxon>Paraneoptera</taxon>
        <taxon>Hemiptera</taxon>
        <taxon>Sternorrhyncha</taxon>
        <taxon>Aphidomorpha</taxon>
        <taxon>Aphidoidea</taxon>
        <taxon>Aphididae</taxon>
        <taxon>Aphidini</taxon>
        <taxon>Aphis</taxon>
        <taxon>Aphis</taxon>
    </lineage>
</organism>
<dbReference type="PROSITE" id="PS51257">
    <property type="entry name" value="PROKAR_LIPOPROTEIN"/>
    <property type="match status" value="1"/>
</dbReference>
<protein>
    <submittedName>
        <fullName evidence="1">Zinc finger MYM-type protein 1-like</fullName>
    </submittedName>
</protein>
<dbReference type="AlphaFoldDB" id="A0A6G0YBA0"/>
<proteinExistence type="predicted"/>
<evidence type="ECO:0000313" key="2">
    <source>
        <dbReference type="Proteomes" id="UP000478052"/>
    </source>
</evidence>
<dbReference type="EMBL" id="VUJU01004961">
    <property type="protein sequence ID" value="KAF0752701.1"/>
    <property type="molecule type" value="Genomic_DNA"/>
</dbReference>
<gene>
    <name evidence="1" type="ORF">FWK35_00038131</name>
</gene>
<name>A0A6G0YBA0_APHCR</name>
<accession>A0A6G0YBA0</accession>
<reference evidence="1 2" key="1">
    <citation type="submission" date="2019-08" db="EMBL/GenBank/DDBJ databases">
        <title>Whole genome of Aphis craccivora.</title>
        <authorList>
            <person name="Voronova N.V."/>
            <person name="Shulinski R.S."/>
            <person name="Bandarenka Y.V."/>
            <person name="Zhorov D.G."/>
            <person name="Warner D."/>
        </authorList>
    </citation>
    <scope>NUCLEOTIDE SEQUENCE [LARGE SCALE GENOMIC DNA]</scope>
    <source>
        <strain evidence="1">180601</strain>
        <tissue evidence="1">Whole Body</tissue>
    </source>
</reference>
<dbReference type="Proteomes" id="UP000478052">
    <property type="component" value="Unassembled WGS sequence"/>
</dbReference>
<evidence type="ECO:0000313" key="1">
    <source>
        <dbReference type="EMBL" id="KAF0752701.1"/>
    </source>
</evidence>
<sequence length="75" mass="8791">MGVKCLTYFVMIPVTSCGCERSFKNIKNKLRRIMGQERLDALLFLFIEQKLVTDIDIDDISDEFKTFSQKRRLAL</sequence>
<comment type="caution">
    <text evidence="1">The sequence shown here is derived from an EMBL/GenBank/DDBJ whole genome shotgun (WGS) entry which is preliminary data.</text>
</comment>
<keyword evidence="2" id="KW-1185">Reference proteome</keyword>